<dbReference type="Gene3D" id="1.20.120.1020">
    <property type="entry name" value="Prion-inhibition and propagation, HeLo domain"/>
    <property type="match status" value="1"/>
</dbReference>
<dbReference type="SUPFAM" id="SSF56112">
    <property type="entry name" value="Protein kinase-like (PK-like)"/>
    <property type="match status" value="1"/>
</dbReference>
<dbReference type="PANTHER" id="PTHR37542">
    <property type="entry name" value="HELO DOMAIN-CONTAINING PROTEIN-RELATED"/>
    <property type="match status" value="1"/>
</dbReference>
<dbReference type="InterPro" id="IPR000719">
    <property type="entry name" value="Prot_kinase_dom"/>
</dbReference>
<dbReference type="GO" id="GO:0005524">
    <property type="term" value="F:ATP binding"/>
    <property type="evidence" value="ECO:0007669"/>
    <property type="project" value="InterPro"/>
</dbReference>
<feature type="domain" description="Protein kinase" evidence="1">
    <location>
        <begin position="217"/>
        <end position="535"/>
    </location>
</feature>
<evidence type="ECO:0000259" key="1">
    <source>
        <dbReference type="PROSITE" id="PS50011"/>
    </source>
</evidence>
<dbReference type="InterPro" id="IPR011009">
    <property type="entry name" value="Kinase-like_dom_sf"/>
</dbReference>
<dbReference type="AlphaFoldDB" id="A0AAE0KN21"/>
<dbReference type="PROSITE" id="PS50011">
    <property type="entry name" value="PROTEIN_KINASE_DOM"/>
    <property type="match status" value="1"/>
</dbReference>
<sequence length="535" mass="60244">MADPVSALGLLGLFNVCLEGYKVCLAVKDANNDFTVLRWRMFHQRERFVNVCAALGLPAFHSNDDPKADALRRYMEHDEFRRRGVEGTLRAIALLLERAEKADRKYSSPAGNISGGVSQMRIRDRVPWSIRDKAAYEEALVHLADYNESLEKVLPVSIQRFLDTVLPATICATDEEAPQQTAPTSNAFLESQVRWKHSVCGVGGIVLGNKLDLQSLNMEGKPVGKATPDRYLAIPSSTPGHVLVVDWLPWMEPSADVADRVSRSSGLLANVQRPELLLLPCAGYLEEFAKRHDKWRYALAYRLPQDPIIAATTTPSTLPGTHNLKVHSLGQLLQPKQVVLPPPLDVRLDIARKLCRAMVLYHSSDWVHHDFRSHNILFIQPSAVTTEITSRTTQPSMTTYQGVRIDQPFIVGFGHARDEVDTSTAFQDKKAISQTLAQQRLYWSPSYLASSGKMKRVEHFQRKHDVYSLGCVLLEIGTWKSLETFTWSKKYEEDHGKWHQRLMDEGEKLRALCGGREDVQKLAFDVLLGLEEVVV</sequence>
<dbReference type="InterPro" id="IPR029498">
    <property type="entry name" value="HeLo_dom"/>
</dbReference>
<gene>
    <name evidence="2" type="ORF">B0T24DRAFT_694844</name>
</gene>
<accession>A0AAE0KN21</accession>
<evidence type="ECO:0000313" key="3">
    <source>
        <dbReference type="Proteomes" id="UP001287356"/>
    </source>
</evidence>
<dbReference type="Pfam" id="PF14479">
    <property type="entry name" value="HeLo"/>
    <property type="match status" value="2"/>
</dbReference>
<name>A0AAE0KN21_9PEZI</name>
<evidence type="ECO:0000313" key="2">
    <source>
        <dbReference type="EMBL" id="KAK3379247.1"/>
    </source>
</evidence>
<dbReference type="Proteomes" id="UP001287356">
    <property type="component" value="Unassembled WGS sequence"/>
</dbReference>
<dbReference type="EMBL" id="JAULSN010000002">
    <property type="protein sequence ID" value="KAK3379247.1"/>
    <property type="molecule type" value="Genomic_DNA"/>
</dbReference>
<organism evidence="2 3">
    <name type="scientific">Lasiosphaeria ovina</name>
    <dbReference type="NCBI Taxonomy" id="92902"/>
    <lineage>
        <taxon>Eukaryota</taxon>
        <taxon>Fungi</taxon>
        <taxon>Dikarya</taxon>
        <taxon>Ascomycota</taxon>
        <taxon>Pezizomycotina</taxon>
        <taxon>Sordariomycetes</taxon>
        <taxon>Sordariomycetidae</taxon>
        <taxon>Sordariales</taxon>
        <taxon>Lasiosphaeriaceae</taxon>
        <taxon>Lasiosphaeria</taxon>
    </lineage>
</organism>
<dbReference type="InterPro" id="IPR038305">
    <property type="entry name" value="HeLo_sf"/>
</dbReference>
<dbReference type="GO" id="GO:0004672">
    <property type="term" value="F:protein kinase activity"/>
    <property type="evidence" value="ECO:0007669"/>
    <property type="project" value="InterPro"/>
</dbReference>
<reference evidence="2" key="1">
    <citation type="journal article" date="2023" name="Mol. Phylogenet. Evol.">
        <title>Genome-scale phylogeny and comparative genomics of the fungal order Sordariales.</title>
        <authorList>
            <person name="Hensen N."/>
            <person name="Bonometti L."/>
            <person name="Westerberg I."/>
            <person name="Brannstrom I.O."/>
            <person name="Guillou S."/>
            <person name="Cros-Aarteil S."/>
            <person name="Calhoun S."/>
            <person name="Haridas S."/>
            <person name="Kuo A."/>
            <person name="Mondo S."/>
            <person name="Pangilinan J."/>
            <person name="Riley R."/>
            <person name="LaButti K."/>
            <person name="Andreopoulos B."/>
            <person name="Lipzen A."/>
            <person name="Chen C."/>
            <person name="Yan M."/>
            <person name="Daum C."/>
            <person name="Ng V."/>
            <person name="Clum A."/>
            <person name="Steindorff A."/>
            <person name="Ohm R.A."/>
            <person name="Martin F."/>
            <person name="Silar P."/>
            <person name="Natvig D.O."/>
            <person name="Lalanne C."/>
            <person name="Gautier V."/>
            <person name="Ament-Velasquez S.L."/>
            <person name="Kruys A."/>
            <person name="Hutchinson M.I."/>
            <person name="Powell A.J."/>
            <person name="Barry K."/>
            <person name="Miller A.N."/>
            <person name="Grigoriev I.V."/>
            <person name="Debuchy R."/>
            <person name="Gladieux P."/>
            <person name="Hiltunen Thoren M."/>
            <person name="Johannesson H."/>
        </authorList>
    </citation>
    <scope>NUCLEOTIDE SEQUENCE</scope>
    <source>
        <strain evidence="2">CBS 958.72</strain>
    </source>
</reference>
<comment type="caution">
    <text evidence="2">The sequence shown here is derived from an EMBL/GenBank/DDBJ whole genome shotgun (WGS) entry which is preliminary data.</text>
</comment>
<dbReference type="Gene3D" id="1.10.510.10">
    <property type="entry name" value="Transferase(Phosphotransferase) domain 1"/>
    <property type="match status" value="1"/>
</dbReference>
<protein>
    <recommendedName>
        <fullName evidence="1">Protein kinase domain-containing protein</fullName>
    </recommendedName>
</protein>
<dbReference type="PANTHER" id="PTHR37542:SF3">
    <property type="entry name" value="PRION-INHIBITION AND PROPAGATION HELO DOMAIN-CONTAINING PROTEIN"/>
    <property type="match status" value="1"/>
</dbReference>
<proteinExistence type="predicted"/>
<keyword evidence="3" id="KW-1185">Reference proteome</keyword>
<reference evidence="2" key="2">
    <citation type="submission" date="2023-06" db="EMBL/GenBank/DDBJ databases">
        <authorList>
            <consortium name="Lawrence Berkeley National Laboratory"/>
            <person name="Haridas S."/>
            <person name="Hensen N."/>
            <person name="Bonometti L."/>
            <person name="Westerberg I."/>
            <person name="Brannstrom I.O."/>
            <person name="Guillou S."/>
            <person name="Cros-Aarteil S."/>
            <person name="Calhoun S."/>
            <person name="Kuo A."/>
            <person name="Mondo S."/>
            <person name="Pangilinan J."/>
            <person name="Riley R."/>
            <person name="Labutti K."/>
            <person name="Andreopoulos B."/>
            <person name="Lipzen A."/>
            <person name="Chen C."/>
            <person name="Yanf M."/>
            <person name="Daum C."/>
            <person name="Ng V."/>
            <person name="Clum A."/>
            <person name="Steindorff A."/>
            <person name="Ohm R."/>
            <person name="Martin F."/>
            <person name="Silar P."/>
            <person name="Natvig D."/>
            <person name="Lalanne C."/>
            <person name="Gautier V."/>
            <person name="Ament-Velasquez S.L."/>
            <person name="Kruys A."/>
            <person name="Hutchinson M.I."/>
            <person name="Powell A.J."/>
            <person name="Barry K."/>
            <person name="Miller A.N."/>
            <person name="Grigoriev I.V."/>
            <person name="Debuchy R."/>
            <person name="Gladieux P."/>
            <person name="Thoren M.H."/>
            <person name="Johannesson H."/>
        </authorList>
    </citation>
    <scope>NUCLEOTIDE SEQUENCE</scope>
    <source>
        <strain evidence="2">CBS 958.72</strain>
    </source>
</reference>